<dbReference type="Pfam" id="PF13609">
    <property type="entry name" value="Porin_4"/>
    <property type="match status" value="1"/>
</dbReference>
<name>A0A963YPD4_9PROT</name>
<proteinExistence type="predicted"/>
<sequence>MRQTLLGCTALLAGIVGFASVNAAMAQSDTSLAPGQVKVRLNGRVNWYAGVESSSLDNTGGTKTSTDSFYGYMRLYPGFDGVAANGLRYGAAAEIRENSGSGASSETLYVHQAYGYLGLPQLGQISFGAQNGPNVLFQTGTFEGFNDGGWNGDIEAMVPESAIPEYGWADGNSNYSESTDKIVYLSPTLGGFQFAVGFTPNKNSLNYAPAVTSSPTAISGGQPRNLIDVGGQYTNNFGPVGIQAGVDYSYAGQVAYTGPAETNSVNSYHDLSIVQGGITATYGGFTVGGNSEYGNFNVADSYDIDLAPTGGTKAVGWLVGAQYATGPIVVGASFFRLNQTGDLPGGVDAGSGASITADGLSSGQQQNTGVAVGGTYTLVPGVNLFADYLYGTREQGGYDFSTGNAGTEHNTAQAQLFGFGTQIQW</sequence>
<reference evidence="3" key="1">
    <citation type="journal article" date="2021" name="Microorganisms">
        <title>Acidisoma silvae sp. nov. and Acidisomacellulosilytica sp. nov., Two Acidophilic Bacteria Isolated from Decaying Wood, Hydrolyzing Cellulose and Producing Poly-3-hydroxybutyrate.</title>
        <authorList>
            <person name="Mieszkin S."/>
            <person name="Pouder E."/>
            <person name="Uroz S."/>
            <person name="Simon-Colin C."/>
            <person name="Alain K."/>
        </authorList>
    </citation>
    <scope>NUCLEOTIDE SEQUENCE</scope>
    <source>
        <strain evidence="3">HW T2.11</strain>
    </source>
</reference>
<dbReference type="EMBL" id="JAESVB010000001">
    <property type="protein sequence ID" value="MCB8874342.1"/>
    <property type="molecule type" value="Genomic_DNA"/>
</dbReference>
<keyword evidence="1" id="KW-0732">Signal</keyword>
<organism evidence="3 4">
    <name type="scientific">Acidisoma silvae</name>
    <dbReference type="NCBI Taxonomy" id="2802396"/>
    <lineage>
        <taxon>Bacteria</taxon>
        <taxon>Pseudomonadati</taxon>
        <taxon>Pseudomonadota</taxon>
        <taxon>Alphaproteobacteria</taxon>
        <taxon>Acetobacterales</taxon>
        <taxon>Acidocellaceae</taxon>
        <taxon>Acidisoma</taxon>
    </lineage>
</organism>
<evidence type="ECO:0000259" key="2">
    <source>
        <dbReference type="Pfam" id="PF13609"/>
    </source>
</evidence>
<feature type="domain" description="Porin" evidence="2">
    <location>
        <begin position="17"/>
        <end position="392"/>
    </location>
</feature>
<dbReference type="Proteomes" id="UP000708298">
    <property type="component" value="Unassembled WGS sequence"/>
</dbReference>
<evidence type="ECO:0000313" key="3">
    <source>
        <dbReference type="EMBL" id="MCB8874342.1"/>
    </source>
</evidence>
<accession>A0A963YPD4</accession>
<dbReference type="AlphaFoldDB" id="A0A963YPD4"/>
<dbReference type="InterPro" id="IPR033900">
    <property type="entry name" value="Gram_neg_porin_domain"/>
</dbReference>
<protein>
    <submittedName>
        <fullName evidence="3">Porin</fullName>
    </submittedName>
</protein>
<comment type="caution">
    <text evidence="3">The sequence shown here is derived from an EMBL/GenBank/DDBJ whole genome shotgun (WGS) entry which is preliminary data.</text>
</comment>
<dbReference type="SUPFAM" id="SSF56935">
    <property type="entry name" value="Porins"/>
    <property type="match status" value="1"/>
</dbReference>
<gene>
    <name evidence="3" type="ORF">ASILVAE211_04035</name>
</gene>
<feature type="chain" id="PRO_5037329138" evidence="1">
    <location>
        <begin position="24"/>
        <end position="425"/>
    </location>
</feature>
<evidence type="ECO:0000313" key="4">
    <source>
        <dbReference type="Proteomes" id="UP000708298"/>
    </source>
</evidence>
<reference evidence="3" key="2">
    <citation type="submission" date="2021-01" db="EMBL/GenBank/DDBJ databases">
        <authorList>
            <person name="Mieszkin S."/>
            <person name="Pouder E."/>
            <person name="Alain K."/>
        </authorList>
    </citation>
    <scope>NUCLEOTIDE SEQUENCE</scope>
    <source>
        <strain evidence="3">HW T2.11</strain>
    </source>
</reference>
<feature type="signal peptide" evidence="1">
    <location>
        <begin position="1"/>
        <end position="23"/>
    </location>
</feature>
<dbReference type="InterPro" id="IPR023614">
    <property type="entry name" value="Porin_dom_sf"/>
</dbReference>
<dbReference type="GO" id="GO:0016020">
    <property type="term" value="C:membrane"/>
    <property type="evidence" value="ECO:0007669"/>
    <property type="project" value="InterPro"/>
</dbReference>
<dbReference type="RefSeq" id="WP_227319981.1">
    <property type="nucleotide sequence ID" value="NZ_JAESVB010000001.1"/>
</dbReference>
<dbReference type="Gene3D" id="2.40.160.10">
    <property type="entry name" value="Porin"/>
    <property type="match status" value="1"/>
</dbReference>
<keyword evidence="4" id="KW-1185">Reference proteome</keyword>
<evidence type="ECO:0000256" key="1">
    <source>
        <dbReference type="SAM" id="SignalP"/>
    </source>
</evidence>
<dbReference type="GO" id="GO:0015288">
    <property type="term" value="F:porin activity"/>
    <property type="evidence" value="ECO:0007669"/>
    <property type="project" value="InterPro"/>
</dbReference>